<dbReference type="RefSeq" id="WP_141822316.1">
    <property type="nucleotide sequence ID" value="NZ_BAAAQC010000010.1"/>
</dbReference>
<evidence type="ECO:0000313" key="3">
    <source>
        <dbReference type="Proteomes" id="UP000320085"/>
    </source>
</evidence>
<dbReference type="Pfam" id="PF00583">
    <property type="entry name" value="Acetyltransf_1"/>
    <property type="match status" value="1"/>
</dbReference>
<name>A0A543PNQ1_9MICO</name>
<feature type="domain" description="N-acetyltransferase" evidence="1">
    <location>
        <begin position="23"/>
        <end position="156"/>
    </location>
</feature>
<dbReference type="AlphaFoldDB" id="A0A543PNQ1"/>
<protein>
    <submittedName>
        <fullName evidence="2">Acetyltransferase (GNAT) family protein</fullName>
    </submittedName>
</protein>
<dbReference type="EMBL" id="VFQF01000002">
    <property type="protein sequence ID" value="TQN45706.1"/>
    <property type="molecule type" value="Genomic_DNA"/>
</dbReference>
<accession>A0A543PNQ1</accession>
<dbReference type="SUPFAM" id="SSF55729">
    <property type="entry name" value="Acyl-CoA N-acyltransferases (Nat)"/>
    <property type="match status" value="1"/>
</dbReference>
<dbReference type="CDD" id="cd04301">
    <property type="entry name" value="NAT_SF"/>
    <property type="match status" value="1"/>
</dbReference>
<evidence type="ECO:0000313" key="2">
    <source>
        <dbReference type="EMBL" id="TQN45706.1"/>
    </source>
</evidence>
<gene>
    <name evidence="2" type="ORF">FHX52_2406</name>
</gene>
<dbReference type="Gene3D" id="3.40.630.30">
    <property type="match status" value="1"/>
</dbReference>
<dbReference type="InterPro" id="IPR016181">
    <property type="entry name" value="Acyl_CoA_acyltransferase"/>
</dbReference>
<dbReference type="InterPro" id="IPR000182">
    <property type="entry name" value="GNAT_dom"/>
</dbReference>
<dbReference type="PROSITE" id="PS51186">
    <property type="entry name" value="GNAT"/>
    <property type="match status" value="1"/>
</dbReference>
<dbReference type="Proteomes" id="UP000320085">
    <property type="component" value="Unassembled WGS sequence"/>
</dbReference>
<sequence>MTLTPTLRPETDADRGLLEALFADLRTAELSVLPDESIRRAFVRQQVDARERGWRDAWPDADRLVVVVADEPVGRLLVDESADGVHVVDVALLPGRRGQGIGTAVLDAVLSQADARGAPCELSVDRGSPARRLYDRLGFVEVSCDELRYRMRRNPSSPQAKAAS</sequence>
<evidence type="ECO:0000259" key="1">
    <source>
        <dbReference type="PROSITE" id="PS51186"/>
    </source>
</evidence>
<dbReference type="GO" id="GO:0016747">
    <property type="term" value="F:acyltransferase activity, transferring groups other than amino-acyl groups"/>
    <property type="evidence" value="ECO:0007669"/>
    <property type="project" value="InterPro"/>
</dbReference>
<dbReference type="OrthoDB" id="3216107at2"/>
<reference evidence="2 3" key="1">
    <citation type="submission" date="2019-06" db="EMBL/GenBank/DDBJ databases">
        <title>Sequencing the genomes of 1000 actinobacteria strains.</title>
        <authorList>
            <person name="Klenk H.-P."/>
        </authorList>
    </citation>
    <scope>NUCLEOTIDE SEQUENCE [LARGE SCALE GENOMIC DNA]</scope>
    <source>
        <strain evidence="2 3">DSM 21776</strain>
    </source>
</reference>
<proteinExistence type="predicted"/>
<keyword evidence="2" id="KW-0808">Transferase</keyword>
<comment type="caution">
    <text evidence="2">The sequence shown here is derived from an EMBL/GenBank/DDBJ whole genome shotgun (WGS) entry which is preliminary data.</text>
</comment>
<organism evidence="2 3">
    <name type="scientific">Humibacillus xanthopallidus</name>
    <dbReference type="NCBI Taxonomy" id="412689"/>
    <lineage>
        <taxon>Bacteria</taxon>
        <taxon>Bacillati</taxon>
        <taxon>Actinomycetota</taxon>
        <taxon>Actinomycetes</taxon>
        <taxon>Micrococcales</taxon>
        <taxon>Intrasporangiaceae</taxon>
        <taxon>Humibacillus</taxon>
    </lineage>
</organism>